<proteinExistence type="predicted"/>
<dbReference type="EMBL" id="JAGTJJ010000047">
    <property type="protein sequence ID" value="MDC3987056.1"/>
    <property type="molecule type" value="Genomic_DNA"/>
</dbReference>
<dbReference type="PANTHER" id="PTHR43047:SF72">
    <property type="entry name" value="OSMOSENSING HISTIDINE PROTEIN KINASE SLN1"/>
    <property type="match status" value="1"/>
</dbReference>
<dbReference type="InterPro" id="IPR013656">
    <property type="entry name" value="PAS_4"/>
</dbReference>
<evidence type="ECO:0000259" key="8">
    <source>
        <dbReference type="PROSITE" id="PS50109"/>
    </source>
</evidence>
<dbReference type="PROSITE" id="PS50113">
    <property type="entry name" value="PAC"/>
    <property type="match status" value="2"/>
</dbReference>
<dbReference type="SMART" id="SM00065">
    <property type="entry name" value="GAF"/>
    <property type="match status" value="1"/>
</dbReference>
<dbReference type="InterPro" id="IPR000700">
    <property type="entry name" value="PAS-assoc_C"/>
</dbReference>
<dbReference type="EC" id="2.7.13.3" evidence="2"/>
<feature type="domain" description="PAC" evidence="10">
    <location>
        <begin position="203"/>
        <end position="256"/>
    </location>
</feature>
<dbReference type="CDD" id="cd17580">
    <property type="entry name" value="REC_2_DhkD-like"/>
    <property type="match status" value="1"/>
</dbReference>
<dbReference type="GO" id="GO:0005886">
    <property type="term" value="C:plasma membrane"/>
    <property type="evidence" value="ECO:0007669"/>
    <property type="project" value="TreeGrafter"/>
</dbReference>
<gene>
    <name evidence="11" type="ORF">KEG57_41700</name>
</gene>
<dbReference type="SMART" id="SM00448">
    <property type="entry name" value="REC"/>
    <property type="match status" value="1"/>
</dbReference>
<keyword evidence="3 6" id="KW-0597">Phosphoprotein</keyword>
<keyword evidence="4" id="KW-0808">Transferase</keyword>
<dbReference type="InterPro" id="IPR029016">
    <property type="entry name" value="GAF-like_dom_sf"/>
</dbReference>
<dbReference type="SMART" id="SM00388">
    <property type="entry name" value="HisKA"/>
    <property type="match status" value="1"/>
</dbReference>
<feature type="coiled-coil region" evidence="7">
    <location>
        <begin position="114"/>
        <end position="141"/>
    </location>
</feature>
<feature type="modified residue" description="4-aspartylphosphate" evidence="6">
    <location>
        <position position="989"/>
    </location>
</feature>
<dbReference type="SUPFAM" id="SSF52172">
    <property type="entry name" value="CheY-like"/>
    <property type="match status" value="1"/>
</dbReference>
<dbReference type="SUPFAM" id="SSF55874">
    <property type="entry name" value="ATPase domain of HSP90 chaperone/DNA topoisomerase II/histidine kinase"/>
    <property type="match status" value="1"/>
</dbReference>
<protein>
    <recommendedName>
        <fullName evidence="2">histidine kinase</fullName>
        <ecNumber evidence="2">2.7.13.3</ecNumber>
    </recommendedName>
</protein>
<dbReference type="InterPro" id="IPR001789">
    <property type="entry name" value="Sig_transdc_resp-reg_receiver"/>
</dbReference>
<keyword evidence="12" id="KW-1185">Reference proteome</keyword>
<evidence type="ECO:0000313" key="12">
    <source>
        <dbReference type="Proteomes" id="UP001151081"/>
    </source>
</evidence>
<sequence>MPFDPTNFDRHPDGVMRLRAVRDEAGVPSDFEWSYLNAAASRALSRSDLIGKTLGREIPTSLENGLYAALEATNRSGEPCSFDHPSFTLTGLKDGDGVFVFLQRKKKTRADDLVHADLADRKRLEQEREELLARLDALITHAPVGIVAFDRELRIVSLNEEAALDGRSIDSHLGRTLGELRPAWAERVEPLLRRVRDAGEAIRGVEFRGPGSAPNEERHWVMNYYAIRDRRGEVRGIGVVSLDITAQKRVENQLRESEERFQQFMRNCPASAYIKDADLRYVWVNAYLERRLERPLEQWIGGTDADIFPPEEAARVGENDRAVLTSGAVTSLVETVTVAGRPAHYLSYKFPMHDSHGRAMLAGMSVNITDQVEAQERVRRLNAELEAKAGELQTVLDLVPIAIFMAHDPNCQRVTGNRAAAELIDARGRANLSLTVASEERHTPQKLLHEGRELGPMEMPMRRAARGHPVRGEEYDIVFEDGRRKHFFGYASPLYDAEHHIRGSIAAFLDITDRKFTEANLERRTRRLQLLWEAARILMTVHDLDAMVRALFEKIRADLGLDLYENCVVEPQAPRLRLVSSAGIPPEAAAALASIDFGGLICGEVAERSEPIVLTDVQDSTDARAASLRELGVQAYVCNPLMAGGRLVGTLSFGSCSKRAFTQDEVEFLETITQYVAVAGERLLLIEQLREADRRKDTFIATLAHELRNPLAPIRNAVQLLKAKGPPEPKLVWCRNVIDRQVHYMTRLLEDLLDVSRISRGKLEVRRERVALSAVIDVAVETSRPMVEAGRHQLTVSLPASSICVDGDPVRLAQVFSNLLNNAAKYTPEGGEISLSVERRETIVVVSVRDNGIGITSDMLPKVFDIFAQAAPALERAQGGLGIGLSLVKGLVELHGGKVSVRSEGSNCGSEFSVELPIVGLPQASDSDEHAASVLVVKHRVLVVDDNVDNADSLAALLEITGSEVMTAYDGEQALRIAESFKPTVMLLDIGMPRMNGYQVCRRLREQAWGRAVFLIAMTGWGQTEDRRQTQEAGFDHHLVKPVDSTALMKLLAERSP</sequence>
<dbReference type="NCBIfam" id="TIGR00229">
    <property type="entry name" value="sensory_box"/>
    <property type="match status" value="1"/>
</dbReference>
<evidence type="ECO:0000259" key="10">
    <source>
        <dbReference type="PROSITE" id="PS50113"/>
    </source>
</evidence>
<dbReference type="PROSITE" id="PS50110">
    <property type="entry name" value="RESPONSE_REGULATORY"/>
    <property type="match status" value="1"/>
</dbReference>
<evidence type="ECO:0000313" key="11">
    <source>
        <dbReference type="EMBL" id="MDC3987056.1"/>
    </source>
</evidence>
<feature type="domain" description="Histidine kinase" evidence="8">
    <location>
        <begin position="702"/>
        <end position="920"/>
    </location>
</feature>
<dbReference type="InterPro" id="IPR005467">
    <property type="entry name" value="His_kinase_dom"/>
</dbReference>
<name>A0A9X3XFC4_9BACT</name>
<dbReference type="InterPro" id="IPR011006">
    <property type="entry name" value="CheY-like_superfamily"/>
</dbReference>
<dbReference type="Pfam" id="PF02518">
    <property type="entry name" value="HATPase_c"/>
    <property type="match status" value="1"/>
</dbReference>
<dbReference type="SUPFAM" id="SSF55785">
    <property type="entry name" value="PYP-like sensor domain (PAS domain)"/>
    <property type="match status" value="3"/>
</dbReference>
<dbReference type="Gene3D" id="3.30.450.20">
    <property type="entry name" value="PAS domain"/>
    <property type="match status" value="3"/>
</dbReference>
<dbReference type="InterPro" id="IPR036097">
    <property type="entry name" value="HisK_dim/P_sf"/>
</dbReference>
<dbReference type="PROSITE" id="PS50109">
    <property type="entry name" value="HIS_KIN"/>
    <property type="match status" value="1"/>
</dbReference>
<dbReference type="SUPFAM" id="SSF47384">
    <property type="entry name" value="Homodimeric domain of signal transducing histidine kinase"/>
    <property type="match status" value="1"/>
</dbReference>
<dbReference type="InterPro" id="IPR000014">
    <property type="entry name" value="PAS"/>
</dbReference>
<dbReference type="CDD" id="cd00082">
    <property type="entry name" value="HisKA"/>
    <property type="match status" value="1"/>
</dbReference>
<organism evidence="11 12">
    <name type="scientific">Polyangium jinanense</name>
    <dbReference type="NCBI Taxonomy" id="2829994"/>
    <lineage>
        <taxon>Bacteria</taxon>
        <taxon>Pseudomonadati</taxon>
        <taxon>Myxococcota</taxon>
        <taxon>Polyangia</taxon>
        <taxon>Polyangiales</taxon>
        <taxon>Polyangiaceae</taxon>
        <taxon>Polyangium</taxon>
    </lineage>
</organism>
<keyword evidence="7" id="KW-0175">Coiled coil</keyword>
<dbReference type="RefSeq" id="WP_272422341.1">
    <property type="nucleotide sequence ID" value="NZ_JAGTJJ010000047.1"/>
</dbReference>
<dbReference type="SUPFAM" id="SSF55781">
    <property type="entry name" value="GAF domain-like"/>
    <property type="match status" value="1"/>
</dbReference>
<dbReference type="Proteomes" id="UP001151081">
    <property type="component" value="Unassembled WGS sequence"/>
</dbReference>
<feature type="domain" description="PAC" evidence="10">
    <location>
        <begin position="471"/>
        <end position="523"/>
    </location>
</feature>
<accession>A0A9X3XFC4</accession>
<dbReference type="AlphaFoldDB" id="A0A9X3XFC4"/>
<dbReference type="SMART" id="SM00387">
    <property type="entry name" value="HATPase_c"/>
    <property type="match status" value="1"/>
</dbReference>
<evidence type="ECO:0000256" key="1">
    <source>
        <dbReference type="ARBA" id="ARBA00000085"/>
    </source>
</evidence>
<reference evidence="11 12" key="1">
    <citation type="submission" date="2021-04" db="EMBL/GenBank/DDBJ databases">
        <title>Genome analysis of Polyangium sp.</title>
        <authorList>
            <person name="Li Y."/>
            <person name="Wang J."/>
        </authorList>
    </citation>
    <scope>NUCLEOTIDE SEQUENCE [LARGE SCALE GENOMIC DNA]</scope>
    <source>
        <strain evidence="11 12">SDU14</strain>
    </source>
</reference>
<dbReference type="GO" id="GO:0009927">
    <property type="term" value="F:histidine phosphotransfer kinase activity"/>
    <property type="evidence" value="ECO:0007669"/>
    <property type="project" value="TreeGrafter"/>
</dbReference>
<dbReference type="PANTHER" id="PTHR43047">
    <property type="entry name" value="TWO-COMPONENT HISTIDINE PROTEIN KINASE"/>
    <property type="match status" value="1"/>
</dbReference>
<dbReference type="InterPro" id="IPR036890">
    <property type="entry name" value="HATPase_C_sf"/>
</dbReference>
<dbReference type="InterPro" id="IPR003594">
    <property type="entry name" value="HATPase_dom"/>
</dbReference>
<evidence type="ECO:0000256" key="4">
    <source>
        <dbReference type="ARBA" id="ARBA00022679"/>
    </source>
</evidence>
<evidence type="ECO:0000256" key="5">
    <source>
        <dbReference type="ARBA" id="ARBA00022777"/>
    </source>
</evidence>
<dbReference type="InterPro" id="IPR003018">
    <property type="entry name" value="GAF"/>
</dbReference>
<dbReference type="Pfam" id="PF00512">
    <property type="entry name" value="HisKA"/>
    <property type="match status" value="1"/>
</dbReference>
<dbReference type="Pfam" id="PF13185">
    <property type="entry name" value="GAF_2"/>
    <property type="match status" value="1"/>
</dbReference>
<dbReference type="Pfam" id="PF08448">
    <property type="entry name" value="PAS_4"/>
    <property type="match status" value="2"/>
</dbReference>
<comment type="caution">
    <text evidence="11">The sequence shown here is derived from an EMBL/GenBank/DDBJ whole genome shotgun (WGS) entry which is preliminary data.</text>
</comment>
<keyword evidence="5" id="KW-0418">Kinase</keyword>
<evidence type="ECO:0000256" key="3">
    <source>
        <dbReference type="ARBA" id="ARBA00022553"/>
    </source>
</evidence>
<comment type="catalytic activity">
    <reaction evidence="1">
        <text>ATP + protein L-histidine = ADP + protein N-phospho-L-histidine.</text>
        <dbReference type="EC" id="2.7.13.3"/>
    </reaction>
</comment>
<evidence type="ECO:0000259" key="9">
    <source>
        <dbReference type="PROSITE" id="PS50110"/>
    </source>
</evidence>
<dbReference type="InterPro" id="IPR003661">
    <property type="entry name" value="HisK_dim/P_dom"/>
</dbReference>
<dbReference type="Pfam" id="PF00072">
    <property type="entry name" value="Response_reg"/>
    <property type="match status" value="1"/>
</dbReference>
<dbReference type="FunFam" id="3.30.565.10:FF:000006">
    <property type="entry name" value="Sensor histidine kinase WalK"/>
    <property type="match status" value="1"/>
</dbReference>
<dbReference type="Gene3D" id="3.30.450.40">
    <property type="match status" value="1"/>
</dbReference>
<dbReference type="Gene3D" id="3.40.50.2300">
    <property type="match status" value="1"/>
</dbReference>
<dbReference type="InterPro" id="IPR004358">
    <property type="entry name" value="Sig_transdc_His_kin-like_C"/>
</dbReference>
<dbReference type="Gene3D" id="1.10.287.130">
    <property type="match status" value="1"/>
</dbReference>
<evidence type="ECO:0000256" key="2">
    <source>
        <dbReference type="ARBA" id="ARBA00012438"/>
    </source>
</evidence>
<feature type="domain" description="Response regulatory" evidence="9">
    <location>
        <begin position="940"/>
        <end position="1056"/>
    </location>
</feature>
<dbReference type="Gene3D" id="3.30.565.10">
    <property type="entry name" value="Histidine kinase-like ATPase, C-terminal domain"/>
    <property type="match status" value="1"/>
</dbReference>
<evidence type="ECO:0000256" key="6">
    <source>
        <dbReference type="PROSITE-ProRule" id="PRU00169"/>
    </source>
</evidence>
<dbReference type="PRINTS" id="PR00344">
    <property type="entry name" value="BCTRLSENSOR"/>
</dbReference>
<evidence type="ECO:0000256" key="7">
    <source>
        <dbReference type="SAM" id="Coils"/>
    </source>
</evidence>
<dbReference type="CDD" id="cd00130">
    <property type="entry name" value="PAS"/>
    <property type="match status" value="2"/>
</dbReference>
<dbReference type="InterPro" id="IPR035965">
    <property type="entry name" value="PAS-like_dom_sf"/>
</dbReference>
<dbReference type="SMART" id="SM00091">
    <property type="entry name" value="PAS"/>
    <property type="match status" value="3"/>
</dbReference>
<dbReference type="GO" id="GO:0000155">
    <property type="term" value="F:phosphorelay sensor kinase activity"/>
    <property type="evidence" value="ECO:0007669"/>
    <property type="project" value="InterPro"/>
</dbReference>